<organism evidence="1 2">
    <name type="scientific">Nitrosomonas ureae</name>
    <dbReference type="NCBI Taxonomy" id="44577"/>
    <lineage>
        <taxon>Bacteria</taxon>
        <taxon>Pseudomonadati</taxon>
        <taxon>Pseudomonadota</taxon>
        <taxon>Betaproteobacteria</taxon>
        <taxon>Nitrosomonadales</taxon>
        <taxon>Nitrosomonadaceae</taxon>
        <taxon>Nitrosomonas</taxon>
    </lineage>
</organism>
<dbReference type="EMBL" id="FOFX01000001">
    <property type="protein sequence ID" value="SEP65167.1"/>
    <property type="molecule type" value="Genomic_DNA"/>
</dbReference>
<evidence type="ECO:0008006" key="3">
    <source>
        <dbReference type="Google" id="ProtNLM"/>
    </source>
</evidence>
<protein>
    <recommendedName>
        <fullName evidence="3">DUF3465 domain-containing protein</fullName>
    </recommendedName>
</protein>
<evidence type="ECO:0000313" key="1">
    <source>
        <dbReference type="EMBL" id="SEP65167.1"/>
    </source>
</evidence>
<dbReference type="RefSeq" id="WP_256216366.1">
    <property type="nucleotide sequence ID" value="NZ_FOFX01000001.1"/>
</dbReference>
<dbReference type="AlphaFoldDB" id="A0A1H8ZLJ8"/>
<dbReference type="Pfam" id="PF11948">
    <property type="entry name" value="DUF3465"/>
    <property type="match status" value="1"/>
</dbReference>
<sequence length="209" mass="23619">MAMRFIILLFLILAPGIVFAENLLVNSNKLFNFAEESYPEFFSPANTETFGLNNYLVRYYPNTGNYLGISGEDVYVYGDVFNGLLKVGVISNFIALEPDSDELLAQLFGGGQSNVQVYGSGVVISILSDDLNGSRHQRFIIELKSKQTLLIAHNIDLAPRIDGLSLNDQIEFFGEYEWNDKGGVIHWTHDDPEEIHVNGWIFHNNFIYQ</sequence>
<name>A0A1H8ZLJ8_9PROT</name>
<accession>A0A1H8ZLJ8</accession>
<dbReference type="Proteomes" id="UP000181998">
    <property type="component" value="Unassembled WGS sequence"/>
</dbReference>
<reference evidence="1 2" key="1">
    <citation type="submission" date="2016-10" db="EMBL/GenBank/DDBJ databases">
        <authorList>
            <person name="de Groot N.N."/>
        </authorList>
    </citation>
    <scope>NUCLEOTIDE SEQUENCE [LARGE SCALE GENOMIC DNA]</scope>
    <source>
        <strain evidence="1 2">Nm9</strain>
    </source>
</reference>
<evidence type="ECO:0000313" key="2">
    <source>
        <dbReference type="Proteomes" id="UP000181998"/>
    </source>
</evidence>
<proteinExistence type="predicted"/>
<gene>
    <name evidence="1" type="ORF">SAMN05421510_1001108</name>
</gene>
<dbReference type="InterPro" id="IPR021856">
    <property type="entry name" value="DUF3465"/>
</dbReference>